<sequence length="609" mass="69220">MAFLCLKEGDDMRKYRLLIDFSKGFRLKYIASIIATGLSALFSVLIPLIIKLTVDSIIGTKPITSKLMINLVDSLGGRDYILKNLWIMGLLVILLTLLNSLFLYLKGKWSSQASENIAKRFKDSLYETILRAKYEFYSKYPSGEIIQRCTSDVETIRNFLANQFVEIGRTVILLSLILIIMFSLDVKFALVATLIVPIIFAFALWFFTRVQRQFKRSDEAEAELSTVIQENITGIRVVKAFAREEFEIKKFAEKNKTYRDLTYNLIKLFANYWSFSDCLCMIQTALVVLIGSYFAANGKITIGTLLVFVSYEGMLLWPVRQMGRILSDMGKMTISLSRIHEILTQDRENLDEGIKDIEIKGNIEFSSVTFGFDDKNYVLKDISFKIEAGQTVAFFGSTGSGKSTIISLLLRLYDYKKGSIKIDGIELKDISKSFIRQKIGVVPQDAFLYSKTIKENIAITNPDAELEEIYRASQIASIHDTIMEFEDGYDTLVGEKGITLSGGQRQRITIARTVLKDYPILVFDDSLSAVDTETEAKIRNALKERSKNTTTIIISHRITSVKDADIIIVLDKGKVTNIGNHEKLIREEGLYKRVWEIQSLIERDFEKAI</sequence>
<evidence type="ECO:0000256" key="1">
    <source>
        <dbReference type="ARBA" id="ARBA00004651"/>
    </source>
</evidence>
<dbReference type="GO" id="GO:0016887">
    <property type="term" value="F:ATP hydrolysis activity"/>
    <property type="evidence" value="ECO:0007669"/>
    <property type="project" value="InterPro"/>
</dbReference>
<dbReference type="AlphaFoldDB" id="I7LJ55"/>
<protein>
    <submittedName>
        <fullName evidence="12">ABC transporter, transmembrane region:ABC transporter</fullName>
    </submittedName>
</protein>
<dbReference type="PANTHER" id="PTHR43394">
    <property type="entry name" value="ATP-DEPENDENT PERMEASE MDL1, MITOCHONDRIAL"/>
    <property type="match status" value="1"/>
</dbReference>
<dbReference type="SUPFAM" id="SSF90123">
    <property type="entry name" value="ABC transporter transmembrane region"/>
    <property type="match status" value="1"/>
</dbReference>
<keyword evidence="13" id="KW-1185">Reference proteome</keyword>
<proteinExistence type="predicted"/>
<dbReference type="PROSITE" id="PS50929">
    <property type="entry name" value="ABC_TM1F"/>
    <property type="match status" value="1"/>
</dbReference>
<dbReference type="InterPro" id="IPR027417">
    <property type="entry name" value="P-loop_NTPase"/>
</dbReference>
<feature type="transmembrane region" description="Helical" evidence="9">
    <location>
        <begin position="188"/>
        <end position="207"/>
    </location>
</feature>
<dbReference type="STRING" id="857293.CAAU_1363"/>
<gene>
    <name evidence="12" type="ORF">CAAU_1363</name>
</gene>
<dbReference type="SUPFAM" id="SSF52540">
    <property type="entry name" value="P-loop containing nucleoside triphosphate hydrolases"/>
    <property type="match status" value="1"/>
</dbReference>
<dbReference type="EMBL" id="CAKP01000072">
    <property type="protein sequence ID" value="CCJ33447.1"/>
    <property type="molecule type" value="Genomic_DNA"/>
</dbReference>
<dbReference type="CDD" id="cd18542">
    <property type="entry name" value="ABC_6TM_YknU_like"/>
    <property type="match status" value="1"/>
</dbReference>
<comment type="subcellular location">
    <subcellularLocation>
        <location evidence="1">Cell membrane</location>
        <topology evidence="1">Multi-pass membrane protein</topology>
    </subcellularLocation>
</comment>
<dbReference type="InterPro" id="IPR011527">
    <property type="entry name" value="ABC1_TM_dom"/>
</dbReference>
<dbReference type="InterPro" id="IPR017871">
    <property type="entry name" value="ABC_transporter-like_CS"/>
</dbReference>
<dbReference type="Pfam" id="PF00005">
    <property type="entry name" value="ABC_tran"/>
    <property type="match status" value="1"/>
</dbReference>
<comment type="caution">
    <text evidence="12">The sequence shown here is derived from an EMBL/GenBank/DDBJ whole genome shotgun (WGS) entry which is preliminary data.</text>
</comment>
<evidence type="ECO:0000256" key="9">
    <source>
        <dbReference type="SAM" id="Phobius"/>
    </source>
</evidence>
<evidence type="ECO:0000256" key="7">
    <source>
        <dbReference type="ARBA" id="ARBA00022989"/>
    </source>
</evidence>
<evidence type="ECO:0000313" key="12">
    <source>
        <dbReference type="EMBL" id="CCJ33447.1"/>
    </source>
</evidence>
<keyword evidence="7 9" id="KW-1133">Transmembrane helix</keyword>
<dbReference type="PROSITE" id="PS50893">
    <property type="entry name" value="ABC_TRANSPORTER_2"/>
    <property type="match status" value="1"/>
</dbReference>
<evidence type="ECO:0000256" key="6">
    <source>
        <dbReference type="ARBA" id="ARBA00022840"/>
    </source>
</evidence>
<name>I7LJ55_9CLOT</name>
<dbReference type="SMART" id="SM00382">
    <property type="entry name" value="AAA"/>
    <property type="match status" value="1"/>
</dbReference>
<feature type="transmembrane region" description="Helical" evidence="9">
    <location>
        <begin position="300"/>
        <end position="319"/>
    </location>
</feature>
<dbReference type="GO" id="GO:0015421">
    <property type="term" value="F:ABC-type oligopeptide transporter activity"/>
    <property type="evidence" value="ECO:0007669"/>
    <property type="project" value="TreeGrafter"/>
</dbReference>
<dbReference type="Pfam" id="PF00664">
    <property type="entry name" value="ABC_membrane"/>
    <property type="match status" value="1"/>
</dbReference>
<evidence type="ECO:0000259" key="11">
    <source>
        <dbReference type="PROSITE" id="PS50929"/>
    </source>
</evidence>
<dbReference type="InterPro" id="IPR036640">
    <property type="entry name" value="ABC1_TM_sf"/>
</dbReference>
<dbReference type="GO" id="GO:0005524">
    <property type="term" value="F:ATP binding"/>
    <property type="evidence" value="ECO:0007669"/>
    <property type="project" value="UniProtKB-KW"/>
</dbReference>
<reference evidence="12 13" key="1">
    <citation type="journal article" date="2011" name="J. Bacteriol.">
        <title>Draft genome sequence of Caloramator australicus strain RC3T, a thermoanaerobe from the Great Artesian Basin of Australia.</title>
        <authorList>
            <person name="Ogg C.D."/>
            <person name="Patel B.K.C."/>
        </authorList>
    </citation>
    <scope>NUCLEOTIDE SEQUENCE [LARGE SCALE GENOMIC DNA]</scope>
    <source>
        <strain evidence="12 13">RC3</strain>
    </source>
</reference>
<keyword evidence="5" id="KW-0547">Nucleotide-binding</keyword>
<dbReference type="GO" id="GO:0005886">
    <property type="term" value="C:plasma membrane"/>
    <property type="evidence" value="ECO:0007669"/>
    <property type="project" value="UniProtKB-SubCell"/>
</dbReference>
<dbReference type="PROSITE" id="PS00211">
    <property type="entry name" value="ABC_TRANSPORTER_1"/>
    <property type="match status" value="1"/>
</dbReference>
<dbReference type="eggNOG" id="COG1132">
    <property type="taxonomic scope" value="Bacteria"/>
</dbReference>
<dbReference type="InterPro" id="IPR003439">
    <property type="entry name" value="ABC_transporter-like_ATP-bd"/>
</dbReference>
<feature type="domain" description="ABC transmembrane type-1" evidence="11">
    <location>
        <begin position="30"/>
        <end position="331"/>
    </location>
</feature>
<feature type="transmembrane region" description="Helical" evidence="9">
    <location>
        <begin position="272"/>
        <end position="294"/>
    </location>
</feature>
<dbReference type="PANTHER" id="PTHR43394:SF1">
    <property type="entry name" value="ATP-BINDING CASSETTE SUB-FAMILY B MEMBER 10, MITOCHONDRIAL"/>
    <property type="match status" value="1"/>
</dbReference>
<evidence type="ECO:0000256" key="3">
    <source>
        <dbReference type="ARBA" id="ARBA00022475"/>
    </source>
</evidence>
<feature type="transmembrane region" description="Helical" evidence="9">
    <location>
        <begin position="164"/>
        <end position="182"/>
    </location>
</feature>
<dbReference type="InterPro" id="IPR003593">
    <property type="entry name" value="AAA+_ATPase"/>
</dbReference>
<dbReference type="Gene3D" id="3.40.50.300">
    <property type="entry name" value="P-loop containing nucleotide triphosphate hydrolases"/>
    <property type="match status" value="1"/>
</dbReference>
<feature type="transmembrane region" description="Helical" evidence="9">
    <location>
        <begin position="29"/>
        <end position="50"/>
    </location>
</feature>
<keyword evidence="8 9" id="KW-0472">Membrane</keyword>
<organism evidence="12 13">
    <name type="scientific">Caloramator australicus RC3</name>
    <dbReference type="NCBI Taxonomy" id="857293"/>
    <lineage>
        <taxon>Bacteria</taxon>
        <taxon>Bacillati</taxon>
        <taxon>Bacillota</taxon>
        <taxon>Clostridia</taxon>
        <taxon>Eubacteriales</taxon>
        <taxon>Clostridiaceae</taxon>
        <taxon>Caloramator</taxon>
    </lineage>
</organism>
<keyword evidence="6" id="KW-0067">ATP-binding</keyword>
<dbReference type="InterPro" id="IPR039421">
    <property type="entry name" value="Type_1_exporter"/>
</dbReference>
<keyword evidence="4 9" id="KW-0812">Transmembrane</keyword>
<keyword evidence="3" id="KW-1003">Cell membrane</keyword>
<feature type="domain" description="ABC transporter" evidence="10">
    <location>
        <begin position="363"/>
        <end position="597"/>
    </location>
</feature>
<evidence type="ECO:0000259" key="10">
    <source>
        <dbReference type="PROSITE" id="PS50893"/>
    </source>
</evidence>
<evidence type="ECO:0000256" key="5">
    <source>
        <dbReference type="ARBA" id="ARBA00022741"/>
    </source>
</evidence>
<evidence type="ECO:0000256" key="2">
    <source>
        <dbReference type="ARBA" id="ARBA00022448"/>
    </source>
</evidence>
<keyword evidence="2" id="KW-0813">Transport</keyword>
<evidence type="ECO:0000256" key="8">
    <source>
        <dbReference type="ARBA" id="ARBA00023136"/>
    </source>
</evidence>
<evidence type="ECO:0000313" key="13">
    <source>
        <dbReference type="Proteomes" id="UP000007652"/>
    </source>
</evidence>
<dbReference type="Proteomes" id="UP000007652">
    <property type="component" value="Unassembled WGS sequence"/>
</dbReference>
<dbReference type="FunFam" id="3.40.50.300:FF:000221">
    <property type="entry name" value="Multidrug ABC transporter ATP-binding protein"/>
    <property type="match status" value="1"/>
</dbReference>
<accession>I7LJ55</accession>
<dbReference type="Gene3D" id="1.20.1560.10">
    <property type="entry name" value="ABC transporter type 1, transmembrane domain"/>
    <property type="match status" value="1"/>
</dbReference>
<feature type="transmembrane region" description="Helical" evidence="9">
    <location>
        <begin position="85"/>
        <end position="105"/>
    </location>
</feature>
<evidence type="ECO:0000256" key="4">
    <source>
        <dbReference type="ARBA" id="ARBA00022692"/>
    </source>
</evidence>